<feature type="transmembrane region" description="Helical" evidence="1">
    <location>
        <begin position="154"/>
        <end position="177"/>
    </location>
</feature>
<name>A0A0H2KXV7_9MICO</name>
<keyword evidence="3" id="KW-1185">Reference proteome</keyword>
<organism evidence="2 3">
    <name type="scientific">Cellulosimicrobium funkei</name>
    <dbReference type="NCBI Taxonomy" id="264251"/>
    <lineage>
        <taxon>Bacteria</taxon>
        <taxon>Bacillati</taxon>
        <taxon>Actinomycetota</taxon>
        <taxon>Actinomycetes</taxon>
        <taxon>Micrococcales</taxon>
        <taxon>Promicromonosporaceae</taxon>
        <taxon>Cellulosimicrobium</taxon>
    </lineage>
</organism>
<proteinExistence type="predicted"/>
<gene>
    <name evidence="2" type="ORF">FB00_02175</name>
</gene>
<keyword evidence="1" id="KW-1133">Transmembrane helix</keyword>
<dbReference type="PATRIC" id="fig|264251.5.peg.447"/>
<evidence type="ECO:0000313" key="2">
    <source>
        <dbReference type="EMBL" id="KLN36684.1"/>
    </source>
</evidence>
<sequence>MPTAEDLAAAVRARAEGTPYRIVDERPDGFELRLDRPDVAWWRIFSHSYYATLVTHEVRVLPDGLRVELTDVVRRTHWALDADGRFVEPERGWVRSVSRGNVRSTFTASIADAESGARTRVLFDTSAGRRIVTEAAQGLGMSVGASAGSRAATIVGLVAAGVGLAVALGAVVLALTVGRG</sequence>
<dbReference type="RefSeq" id="WP_047231117.1">
    <property type="nucleotide sequence ID" value="NZ_JNBQ01000001.1"/>
</dbReference>
<evidence type="ECO:0000313" key="3">
    <source>
        <dbReference type="Proteomes" id="UP000035265"/>
    </source>
</evidence>
<keyword evidence="1" id="KW-0812">Transmembrane</keyword>
<comment type="caution">
    <text evidence="2">The sequence shown here is derived from an EMBL/GenBank/DDBJ whole genome shotgun (WGS) entry which is preliminary data.</text>
</comment>
<evidence type="ECO:0000256" key="1">
    <source>
        <dbReference type="SAM" id="Phobius"/>
    </source>
</evidence>
<protein>
    <submittedName>
        <fullName evidence="2">Uncharacterized protein</fullName>
    </submittedName>
</protein>
<accession>A0A0H2KXV7</accession>
<keyword evidence="1" id="KW-0472">Membrane</keyword>
<reference evidence="2 3" key="1">
    <citation type="submission" date="2014-05" db="EMBL/GenBank/DDBJ databases">
        <title>Cellulosimicrobium funkei U11 genome.</title>
        <authorList>
            <person name="Hu C."/>
            <person name="Gong Y."/>
            <person name="Wan W."/>
            <person name="Jiang M."/>
        </authorList>
    </citation>
    <scope>NUCLEOTIDE SEQUENCE [LARGE SCALE GENOMIC DNA]</scope>
    <source>
        <strain evidence="2 3">U11</strain>
    </source>
</reference>
<dbReference type="AlphaFoldDB" id="A0A0H2KXV7"/>
<dbReference type="Proteomes" id="UP000035265">
    <property type="component" value="Unassembled WGS sequence"/>
</dbReference>
<dbReference type="EMBL" id="JNBQ01000001">
    <property type="protein sequence ID" value="KLN36684.1"/>
    <property type="molecule type" value="Genomic_DNA"/>
</dbReference>